<evidence type="ECO:0000313" key="2">
    <source>
        <dbReference type="EMBL" id="MFC3834182.1"/>
    </source>
</evidence>
<name>A0ABV7Z9U9_9DEIO</name>
<comment type="caution">
    <text evidence="2">The sequence shown here is derived from an EMBL/GenBank/DDBJ whole genome shotgun (WGS) entry which is preliminary data.</text>
</comment>
<dbReference type="Proteomes" id="UP001595803">
    <property type="component" value="Unassembled WGS sequence"/>
</dbReference>
<protein>
    <submittedName>
        <fullName evidence="2">Uncharacterized protein</fullName>
    </submittedName>
</protein>
<dbReference type="EMBL" id="JBHRZG010000022">
    <property type="protein sequence ID" value="MFC3834182.1"/>
    <property type="molecule type" value="Genomic_DNA"/>
</dbReference>
<organism evidence="2 3">
    <name type="scientific">Deinococcus rufus</name>
    <dbReference type="NCBI Taxonomy" id="2136097"/>
    <lineage>
        <taxon>Bacteria</taxon>
        <taxon>Thermotogati</taxon>
        <taxon>Deinococcota</taxon>
        <taxon>Deinococci</taxon>
        <taxon>Deinococcales</taxon>
        <taxon>Deinococcaceae</taxon>
        <taxon>Deinococcus</taxon>
    </lineage>
</organism>
<gene>
    <name evidence="2" type="ORF">ACFOSB_15115</name>
</gene>
<sequence length="41" mass="4552">MTRLKGTSGSLGWLWVLIAIVLIGAVVLGLDYFDIWQLGIY</sequence>
<accession>A0ABV7Z9U9</accession>
<dbReference type="RefSeq" id="WP_380102608.1">
    <property type="nucleotide sequence ID" value="NZ_JBHRZG010000022.1"/>
</dbReference>
<feature type="transmembrane region" description="Helical" evidence="1">
    <location>
        <begin position="12"/>
        <end position="33"/>
    </location>
</feature>
<reference evidence="3" key="1">
    <citation type="journal article" date="2019" name="Int. J. Syst. Evol. Microbiol.">
        <title>The Global Catalogue of Microorganisms (GCM) 10K type strain sequencing project: providing services to taxonomists for standard genome sequencing and annotation.</title>
        <authorList>
            <consortium name="The Broad Institute Genomics Platform"/>
            <consortium name="The Broad Institute Genome Sequencing Center for Infectious Disease"/>
            <person name="Wu L."/>
            <person name="Ma J."/>
        </authorList>
    </citation>
    <scope>NUCLEOTIDE SEQUENCE [LARGE SCALE GENOMIC DNA]</scope>
    <source>
        <strain evidence="3">CCTCC AB 2017081</strain>
    </source>
</reference>
<evidence type="ECO:0000313" key="3">
    <source>
        <dbReference type="Proteomes" id="UP001595803"/>
    </source>
</evidence>
<keyword evidence="1" id="KW-1133">Transmembrane helix</keyword>
<keyword evidence="1" id="KW-0812">Transmembrane</keyword>
<evidence type="ECO:0000256" key="1">
    <source>
        <dbReference type="SAM" id="Phobius"/>
    </source>
</evidence>
<keyword evidence="3" id="KW-1185">Reference proteome</keyword>
<keyword evidence="1" id="KW-0472">Membrane</keyword>
<proteinExistence type="predicted"/>